<evidence type="ECO:0000256" key="1">
    <source>
        <dbReference type="SAM" id="MobiDB-lite"/>
    </source>
</evidence>
<protein>
    <submittedName>
        <fullName evidence="2">Uncharacterized protein</fullName>
    </submittedName>
</protein>
<organism evidence="2 3">
    <name type="scientific">Agrobacterium tumefaciens</name>
    <dbReference type="NCBI Taxonomy" id="358"/>
    <lineage>
        <taxon>Bacteria</taxon>
        <taxon>Pseudomonadati</taxon>
        <taxon>Pseudomonadota</taxon>
        <taxon>Alphaproteobacteria</taxon>
        <taxon>Hyphomicrobiales</taxon>
        <taxon>Rhizobiaceae</taxon>
        <taxon>Rhizobium/Agrobacterium group</taxon>
        <taxon>Agrobacterium</taxon>
        <taxon>Agrobacterium tumefaciens complex</taxon>
    </lineage>
</organism>
<sequence length="126" mass="14079">MGKQKRLREAVEKSTPPKPITPLKLGNHTFPVFNGASAAFGARLKDYPPMSSVPEVRKEFRNAFNTLFFRGGSLADFGLSIKPGLDRDQVMTALRSLMSSFDPKHEHKEAVVAWCLSEWCVETPTK</sequence>
<name>A0A546XYJ8_AGRTU</name>
<evidence type="ECO:0000313" key="3">
    <source>
        <dbReference type="Proteomes" id="UP000317023"/>
    </source>
</evidence>
<reference evidence="2 3" key="1">
    <citation type="journal article" date="2019" name="Appl. Microbiol. Biotechnol.">
        <title>Differential efficiency of wild type rhizogenic strains for rol gene transformation of plants.</title>
        <authorList>
            <person name="Desmet S."/>
            <person name="De Keyser E."/>
            <person name="Van Vaerenbergh J."/>
            <person name="Baeyen S."/>
            <person name="Van Huylenbroeck J."/>
            <person name="Geelen D."/>
            <person name="Dhooghe E."/>
        </authorList>
    </citation>
    <scope>NUCLEOTIDE SEQUENCE [LARGE SCALE GENOMIC DNA]</scope>
    <source>
        <strain evidence="2 3">MAFF210266</strain>
    </source>
</reference>
<proteinExistence type="predicted"/>
<dbReference type="EMBL" id="SGOE01000003">
    <property type="protein sequence ID" value="TRB05837.1"/>
    <property type="molecule type" value="Genomic_DNA"/>
</dbReference>
<comment type="caution">
    <text evidence="2">The sequence shown here is derived from an EMBL/GenBank/DDBJ whole genome shotgun (WGS) entry which is preliminary data.</text>
</comment>
<dbReference type="AlphaFoldDB" id="A0A546XYJ8"/>
<dbReference type="RefSeq" id="WP_142856758.1">
    <property type="nucleotide sequence ID" value="NZ_SGOE01000003.1"/>
</dbReference>
<dbReference type="Proteomes" id="UP000317023">
    <property type="component" value="Unassembled WGS sequence"/>
</dbReference>
<gene>
    <name evidence="2" type="ORF">EXN61_11425</name>
</gene>
<feature type="region of interest" description="Disordered" evidence="1">
    <location>
        <begin position="1"/>
        <end position="21"/>
    </location>
</feature>
<evidence type="ECO:0000313" key="2">
    <source>
        <dbReference type="EMBL" id="TRB05837.1"/>
    </source>
</evidence>
<accession>A0A546XYJ8</accession>